<dbReference type="InterPro" id="IPR037401">
    <property type="entry name" value="SnoaL-like"/>
</dbReference>
<accession>A0A9W6UNE6</accession>
<dbReference type="Pfam" id="PF13577">
    <property type="entry name" value="SnoaL_4"/>
    <property type="match status" value="1"/>
</dbReference>
<evidence type="ECO:0000259" key="1">
    <source>
        <dbReference type="Pfam" id="PF13577"/>
    </source>
</evidence>
<comment type="caution">
    <text evidence="2">The sequence shown here is derived from an EMBL/GenBank/DDBJ whole genome shotgun (WGS) entry which is preliminary data.</text>
</comment>
<dbReference type="InterPro" id="IPR032710">
    <property type="entry name" value="NTF2-like_dom_sf"/>
</dbReference>
<evidence type="ECO:0000313" key="3">
    <source>
        <dbReference type="Proteomes" id="UP001165143"/>
    </source>
</evidence>
<feature type="domain" description="SnoaL-like" evidence="1">
    <location>
        <begin position="15"/>
        <end position="141"/>
    </location>
</feature>
<gene>
    <name evidence="2" type="ORF">Kpho01_14560</name>
</gene>
<dbReference type="OrthoDB" id="9130903at2"/>
<evidence type="ECO:0000313" key="2">
    <source>
        <dbReference type="EMBL" id="GLW53445.1"/>
    </source>
</evidence>
<dbReference type="Gene3D" id="3.10.450.50">
    <property type="match status" value="1"/>
</dbReference>
<dbReference type="AlphaFoldDB" id="A0A9W6UNE6"/>
<dbReference type="SUPFAM" id="SSF54427">
    <property type="entry name" value="NTF2-like"/>
    <property type="match status" value="1"/>
</dbReference>
<dbReference type="EMBL" id="BSRX01000006">
    <property type="protein sequence ID" value="GLW53445.1"/>
    <property type="molecule type" value="Genomic_DNA"/>
</dbReference>
<dbReference type="RefSeq" id="WP_033250420.1">
    <property type="nucleotide sequence ID" value="NZ_BSRX01000006.1"/>
</dbReference>
<organism evidence="2 3">
    <name type="scientific">Kitasatospora phosalacinea</name>
    <dbReference type="NCBI Taxonomy" id="2065"/>
    <lineage>
        <taxon>Bacteria</taxon>
        <taxon>Bacillati</taxon>
        <taxon>Actinomycetota</taxon>
        <taxon>Actinomycetes</taxon>
        <taxon>Kitasatosporales</taxon>
        <taxon>Streptomycetaceae</taxon>
        <taxon>Kitasatospora</taxon>
    </lineage>
</organism>
<name>A0A9W6UNE6_9ACTN</name>
<sequence>MSFTSSPASSAADAALQAEVQQFYAWQMHLLDDGEADAWAETFTEDGVFAANAHPEPARGRETIRTAAAKAAAQRAEEGIQVRHWLGMLDVRPQEDGSVVALSYALIVNTPLGGSPQVHLSTTCRDVLVRGENGGWLVRDRQVKRDDLA</sequence>
<proteinExistence type="predicted"/>
<reference evidence="2" key="1">
    <citation type="submission" date="2023-02" db="EMBL/GenBank/DDBJ databases">
        <title>Kitasatospora phosalacinea NBRC 14362.</title>
        <authorList>
            <person name="Ichikawa N."/>
            <person name="Sato H."/>
            <person name="Tonouchi N."/>
        </authorList>
    </citation>
    <scope>NUCLEOTIDE SEQUENCE</scope>
    <source>
        <strain evidence="2">NBRC 14362</strain>
    </source>
</reference>
<dbReference type="Proteomes" id="UP001165143">
    <property type="component" value="Unassembled WGS sequence"/>
</dbReference>
<protein>
    <recommendedName>
        <fullName evidence="1">SnoaL-like domain-containing protein</fullName>
    </recommendedName>
</protein>